<keyword evidence="3" id="KW-1185">Reference proteome</keyword>
<gene>
    <name evidence="2" type="ORF">GCM10009733_056790</name>
</gene>
<evidence type="ECO:0000313" key="3">
    <source>
        <dbReference type="Proteomes" id="UP001500064"/>
    </source>
</evidence>
<accession>A0ABN2FMH8</accession>
<dbReference type="Proteomes" id="UP001500064">
    <property type="component" value="Unassembled WGS sequence"/>
</dbReference>
<dbReference type="EMBL" id="BAAAMU010000046">
    <property type="protein sequence ID" value="GAA1652185.1"/>
    <property type="molecule type" value="Genomic_DNA"/>
</dbReference>
<proteinExistence type="predicted"/>
<sequence length="109" mass="11499">MSGAQLIAVQHGQAVAGHVSDRVRMSVEVDDTGPAGVPMIEPDHLDPALDQPADERVGATDTLSGRPHDHQHGGTSGISDPFRPDPQRPGGHESLMRLQHGGTVAALYR</sequence>
<evidence type="ECO:0000256" key="1">
    <source>
        <dbReference type="SAM" id="MobiDB-lite"/>
    </source>
</evidence>
<feature type="compositionally biased region" description="Basic and acidic residues" evidence="1">
    <location>
        <begin position="82"/>
        <end position="95"/>
    </location>
</feature>
<protein>
    <submittedName>
        <fullName evidence="2">Uncharacterized protein</fullName>
    </submittedName>
</protein>
<comment type="caution">
    <text evidence="2">The sequence shown here is derived from an EMBL/GenBank/DDBJ whole genome shotgun (WGS) entry which is preliminary data.</text>
</comment>
<feature type="compositionally biased region" description="Basic and acidic residues" evidence="1">
    <location>
        <begin position="41"/>
        <end position="58"/>
    </location>
</feature>
<reference evidence="2 3" key="1">
    <citation type="journal article" date="2019" name="Int. J. Syst. Evol. Microbiol.">
        <title>The Global Catalogue of Microorganisms (GCM) 10K type strain sequencing project: providing services to taxonomists for standard genome sequencing and annotation.</title>
        <authorList>
            <consortium name="The Broad Institute Genomics Platform"/>
            <consortium name="The Broad Institute Genome Sequencing Center for Infectious Disease"/>
            <person name="Wu L."/>
            <person name="Ma J."/>
        </authorList>
    </citation>
    <scope>NUCLEOTIDE SEQUENCE [LARGE SCALE GENOMIC DNA]</scope>
    <source>
        <strain evidence="2 3">JCM 13929</strain>
    </source>
</reference>
<name>A0ABN2FMH8_9ACTN</name>
<evidence type="ECO:0000313" key="2">
    <source>
        <dbReference type="EMBL" id="GAA1652185.1"/>
    </source>
</evidence>
<feature type="region of interest" description="Disordered" evidence="1">
    <location>
        <begin position="30"/>
        <end position="109"/>
    </location>
</feature>
<organism evidence="2 3">
    <name type="scientific">Nonomuraea maheshkhaliensis</name>
    <dbReference type="NCBI Taxonomy" id="419590"/>
    <lineage>
        <taxon>Bacteria</taxon>
        <taxon>Bacillati</taxon>
        <taxon>Actinomycetota</taxon>
        <taxon>Actinomycetes</taxon>
        <taxon>Streptosporangiales</taxon>
        <taxon>Streptosporangiaceae</taxon>
        <taxon>Nonomuraea</taxon>
    </lineage>
</organism>